<protein>
    <submittedName>
        <fullName evidence="1">Uncharacterized protein</fullName>
    </submittedName>
</protein>
<accession>A0A0G4H066</accession>
<dbReference type="PhylomeDB" id="A0A0G4H066"/>
<dbReference type="EMBL" id="CDMZ01001743">
    <property type="protein sequence ID" value="CEM36943.1"/>
    <property type="molecule type" value="Genomic_DNA"/>
</dbReference>
<gene>
    <name evidence="1" type="ORF">Cvel_5495</name>
</gene>
<evidence type="ECO:0000313" key="1">
    <source>
        <dbReference type="EMBL" id="CEM36943.1"/>
    </source>
</evidence>
<sequence length="157" mass="17005">MEKTAVSPPLTTEGFLQRLKRLRTSIVSDLDSTISVVEKTLRAKEGGQNSAAAAAAPATVSCVQKEDVAVLDAVKKAGREIKRQLGEFERRHFAIQFYVGLIESIGVGISEKIREFRPVSAETTQQALFEFVSGASHGDDFCLYLKAGADLNGLFEG</sequence>
<name>A0A0G4H066_9ALVE</name>
<dbReference type="AlphaFoldDB" id="A0A0G4H066"/>
<organism evidence="1">
    <name type="scientific">Chromera velia CCMP2878</name>
    <dbReference type="NCBI Taxonomy" id="1169474"/>
    <lineage>
        <taxon>Eukaryota</taxon>
        <taxon>Sar</taxon>
        <taxon>Alveolata</taxon>
        <taxon>Colpodellida</taxon>
        <taxon>Chromeraceae</taxon>
        <taxon>Chromera</taxon>
    </lineage>
</organism>
<dbReference type="VEuPathDB" id="CryptoDB:Cvel_5495"/>
<reference evidence="1" key="1">
    <citation type="submission" date="2014-11" db="EMBL/GenBank/DDBJ databases">
        <authorList>
            <person name="Otto D Thomas"/>
            <person name="Naeem Raeece"/>
        </authorList>
    </citation>
    <scope>NUCLEOTIDE SEQUENCE</scope>
</reference>
<proteinExistence type="predicted"/>